<dbReference type="AlphaFoldDB" id="A0ABD0ZQW2"/>
<name>A0ABD0ZQW2_CARAN</name>
<dbReference type="PANTHER" id="PTHR31293">
    <property type="entry name" value="RNI-LIKE SUPERFAMILY PROTEIN"/>
    <property type="match status" value="1"/>
</dbReference>
<dbReference type="Proteomes" id="UP001558713">
    <property type="component" value="Unassembled WGS sequence"/>
</dbReference>
<sequence length="160" mass="18589">MIKELRNVEILDLSSIETMKIFYKFRQAIPMFENLSRLSIATKSGLCWKLLTLLLEKSPNLETLVIKGPLHYHEHGQGICECLSEYHFLLSCLVKVVEITEFRGTKRELAHMKHILVKLPCLELVKVHAWETDENAKLKITMNLLKLLRPCKIQLKFVSC</sequence>
<dbReference type="InterPro" id="IPR006566">
    <property type="entry name" value="FBD"/>
</dbReference>
<proteinExistence type="predicted"/>
<dbReference type="SMART" id="SM00579">
    <property type="entry name" value="FBD"/>
    <property type="match status" value="1"/>
</dbReference>
<accession>A0ABD0ZQW2</accession>
<evidence type="ECO:0000313" key="2">
    <source>
        <dbReference type="EMBL" id="KAL1189775.1"/>
    </source>
</evidence>
<feature type="domain" description="FBD" evidence="1">
    <location>
        <begin position="87"/>
        <end position="156"/>
    </location>
</feature>
<dbReference type="PANTHER" id="PTHR31293:SF12">
    <property type="entry name" value="RNI-LIKE SUPERFAMILY PROTEIN"/>
    <property type="match status" value="1"/>
</dbReference>
<dbReference type="InterPro" id="IPR055294">
    <property type="entry name" value="FBL60-like"/>
</dbReference>
<keyword evidence="3" id="KW-1185">Reference proteome</keyword>
<evidence type="ECO:0000313" key="3">
    <source>
        <dbReference type="Proteomes" id="UP001558713"/>
    </source>
</evidence>
<organism evidence="2 3">
    <name type="scientific">Cardamine amara subsp. amara</name>
    <dbReference type="NCBI Taxonomy" id="228776"/>
    <lineage>
        <taxon>Eukaryota</taxon>
        <taxon>Viridiplantae</taxon>
        <taxon>Streptophyta</taxon>
        <taxon>Embryophyta</taxon>
        <taxon>Tracheophyta</taxon>
        <taxon>Spermatophyta</taxon>
        <taxon>Magnoliopsida</taxon>
        <taxon>eudicotyledons</taxon>
        <taxon>Gunneridae</taxon>
        <taxon>Pentapetalae</taxon>
        <taxon>rosids</taxon>
        <taxon>malvids</taxon>
        <taxon>Brassicales</taxon>
        <taxon>Brassicaceae</taxon>
        <taxon>Cardamineae</taxon>
        <taxon>Cardamine</taxon>
    </lineage>
</organism>
<comment type="caution">
    <text evidence="2">The sequence shown here is derived from an EMBL/GenBank/DDBJ whole genome shotgun (WGS) entry which is preliminary data.</text>
</comment>
<protein>
    <submittedName>
        <fullName evidence="2">F-box protein</fullName>
    </submittedName>
</protein>
<dbReference type="EMBL" id="JBANAX010000888">
    <property type="protein sequence ID" value="KAL1189775.1"/>
    <property type="molecule type" value="Genomic_DNA"/>
</dbReference>
<reference evidence="2 3" key="1">
    <citation type="submission" date="2024-04" db="EMBL/GenBank/DDBJ databases">
        <title>Genome assembly C_amara_ONT_v2.</title>
        <authorList>
            <person name="Yant L."/>
            <person name="Moore C."/>
            <person name="Slenker M."/>
        </authorList>
    </citation>
    <scope>NUCLEOTIDE SEQUENCE [LARGE SCALE GENOMIC DNA]</scope>
    <source>
        <tissue evidence="2">Leaf</tissue>
    </source>
</reference>
<gene>
    <name evidence="2" type="ORF">V5N11_036254</name>
</gene>
<evidence type="ECO:0000259" key="1">
    <source>
        <dbReference type="SMART" id="SM00579"/>
    </source>
</evidence>